<evidence type="ECO:0000313" key="3">
    <source>
        <dbReference type="EMBL" id="JAT67611.1"/>
    </source>
</evidence>
<evidence type="ECO:0000256" key="1">
    <source>
        <dbReference type="PROSITE-ProRule" id="PRU00285"/>
    </source>
</evidence>
<dbReference type="GO" id="GO:0003676">
    <property type="term" value="F:nucleic acid binding"/>
    <property type="evidence" value="ECO:0007669"/>
    <property type="project" value="InterPro"/>
</dbReference>
<comment type="similarity">
    <text evidence="1">Belongs to the small heat shock protein (HSP20) family.</text>
</comment>
<organism evidence="3">
    <name type="scientific">Anthurium amnicola</name>
    <dbReference type="NCBI Taxonomy" id="1678845"/>
    <lineage>
        <taxon>Eukaryota</taxon>
        <taxon>Viridiplantae</taxon>
        <taxon>Streptophyta</taxon>
        <taxon>Embryophyta</taxon>
        <taxon>Tracheophyta</taxon>
        <taxon>Spermatophyta</taxon>
        <taxon>Magnoliopsida</taxon>
        <taxon>Liliopsida</taxon>
        <taxon>Araceae</taxon>
        <taxon>Pothoideae</taxon>
        <taxon>Potheae</taxon>
        <taxon>Anthurium</taxon>
    </lineage>
</organism>
<evidence type="ECO:0000259" key="2">
    <source>
        <dbReference type="PROSITE" id="PS01031"/>
    </source>
</evidence>
<dbReference type="InterPro" id="IPR002068">
    <property type="entry name" value="A-crystallin/Hsp20_dom"/>
</dbReference>
<dbReference type="InterPro" id="IPR012677">
    <property type="entry name" value="Nucleotide-bd_a/b_plait_sf"/>
</dbReference>
<dbReference type="AlphaFoldDB" id="A0A1D1ZL94"/>
<reference evidence="3" key="1">
    <citation type="submission" date="2015-07" db="EMBL/GenBank/DDBJ databases">
        <title>Transcriptome Assembly of Anthurium amnicola.</title>
        <authorList>
            <person name="Suzuki J."/>
        </authorList>
    </citation>
    <scope>NUCLEOTIDE SEQUENCE</scope>
</reference>
<feature type="domain" description="SHSP" evidence="2">
    <location>
        <begin position="115"/>
        <end position="220"/>
    </location>
</feature>
<proteinExistence type="inferred from homology"/>
<dbReference type="PROSITE" id="PS01031">
    <property type="entry name" value="SHSP"/>
    <property type="match status" value="1"/>
</dbReference>
<dbReference type="InterPro" id="IPR035979">
    <property type="entry name" value="RBD_domain_sf"/>
</dbReference>
<gene>
    <name evidence="3" type="primary">Tial1_0</name>
    <name evidence="3" type="ORF">g.62986</name>
</gene>
<sequence length="220" mass="24415">HKESPPDMKSYKNDCCGQPQCSVLCSGNLEGITDDKIRQWLLTISPVSFVHIIKKKDKRYGHIHFRNHSLASEFYHEMTGKTYEMGALKLRFTAAKYFNSNSHVIYKKVHQVVAAQSTEVKIPYALYQEEGSYIIVAQTPGMNSTNKPDVTVGSNKVSITGRILSPIPTLSKLPLNNTLSIGLFKLNIELPEIVGADVTINVDVSDGITSIRIQQPAAQP</sequence>
<accession>A0A1D1ZL94</accession>
<dbReference type="SUPFAM" id="SSF54928">
    <property type="entry name" value="RNA-binding domain, RBD"/>
    <property type="match status" value="1"/>
</dbReference>
<protein>
    <submittedName>
        <fullName evidence="3">Nucleolysin TIAR</fullName>
    </submittedName>
</protein>
<name>A0A1D1ZL94_9ARAE</name>
<dbReference type="Gene3D" id="3.30.70.330">
    <property type="match status" value="1"/>
</dbReference>
<dbReference type="EMBL" id="GDJX01000325">
    <property type="protein sequence ID" value="JAT67611.1"/>
    <property type="molecule type" value="Transcribed_RNA"/>
</dbReference>
<feature type="non-terminal residue" evidence="3">
    <location>
        <position position="1"/>
    </location>
</feature>